<dbReference type="GO" id="GO:0006633">
    <property type="term" value="P:fatty acid biosynthetic process"/>
    <property type="evidence" value="ECO:0007669"/>
    <property type="project" value="UniProtKB-UniPathway"/>
</dbReference>
<evidence type="ECO:0000256" key="7">
    <source>
        <dbReference type="PIRSR" id="PIRSR036417-1"/>
    </source>
</evidence>
<dbReference type="EnsemblPlants" id="Kaladp0061s0039.1.v1.1">
    <property type="protein sequence ID" value="Kaladp0061s0039.1.v1.1.CDS.1"/>
    <property type="gene ID" value="Kaladp0061s0039.v1.1"/>
</dbReference>
<proteinExistence type="inferred from homology"/>
<dbReference type="InterPro" id="IPR013601">
    <property type="entry name" value="FAE1_typ3_polyketide_synth"/>
</dbReference>
<comment type="pathway">
    <text evidence="1 6">Lipid metabolism; fatty acid biosynthesis.</text>
</comment>
<evidence type="ECO:0000256" key="2">
    <source>
        <dbReference type="ARBA" id="ARBA00005531"/>
    </source>
</evidence>
<feature type="domain" description="FAE" evidence="9">
    <location>
        <begin position="24"/>
        <end position="314"/>
    </location>
</feature>
<dbReference type="CDD" id="cd00831">
    <property type="entry name" value="CHS_like"/>
    <property type="match status" value="1"/>
</dbReference>
<evidence type="ECO:0000256" key="4">
    <source>
        <dbReference type="ARBA" id="ARBA00023315"/>
    </source>
</evidence>
<feature type="chain" id="PRO_5029527849" description="3-ketoacyl-CoA synthase" evidence="8">
    <location>
        <begin position="23"/>
        <end position="475"/>
    </location>
</feature>
<dbReference type="EC" id="2.3.1.-" evidence="6"/>
<evidence type="ECO:0000313" key="12">
    <source>
        <dbReference type="Proteomes" id="UP000594263"/>
    </source>
</evidence>
<dbReference type="SUPFAM" id="SSF53901">
    <property type="entry name" value="Thiolase-like"/>
    <property type="match status" value="2"/>
</dbReference>
<dbReference type="Gene3D" id="3.40.47.10">
    <property type="match status" value="1"/>
</dbReference>
<dbReference type="Pfam" id="PF08541">
    <property type="entry name" value="ACP_syn_III_C"/>
    <property type="match status" value="1"/>
</dbReference>
<dbReference type="Gramene" id="Kaladp0061s0039.1.v1.1">
    <property type="protein sequence ID" value="Kaladp0061s0039.1.v1.1.CDS.1"/>
    <property type="gene ID" value="Kaladp0061s0039.v1.1"/>
</dbReference>
<feature type="active site" evidence="7">
    <location>
        <position position="372"/>
    </location>
</feature>
<feature type="active site" evidence="7">
    <location>
        <position position="339"/>
    </location>
</feature>
<feature type="active site" evidence="7">
    <location>
        <position position="248"/>
    </location>
</feature>
<evidence type="ECO:0000256" key="6">
    <source>
        <dbReference type="PIRNR" id="PIRNR036417"/>
    </source>
</evidence>
<feature type="active site" evidence="7">
    <location>
        <position position="335"/>
    </location>
</feature>
<dbReference type="UniPathway" id="UPA00094"/>
<dbReference type="PIRSF" id="PIRSF036417">
    <property type="entry name" value="3-ktacl-CoA_syn"/>
    <property type="match status" value="1"/>
</dbReference>
<evidence type="ECO:0000256" key="1">
    <source>
        <dbReference type="ARBA" id="ARBA00005194"/>
    </source>
</evidence>
<evidence type="ECO:0000313" key="11">
    <source>
        <dbReference type="EnsemblPlants" id="Kaladp0061s0039.1.v1.1.CDS.1"/>
    </source>
</evidence>
<dbReference type="PANTHER" id="PTHR31561">
    <property type="entry name" value="3-KETOACYL-COA SYNTHASE"/>
    <property type="match status" value="1"/>
</dbReference>
<evidence type="ECO:0000259" key="10">
    <source>
        <dbReference type="Pfam" id="PF08541"/>
    </source>
</evidence>
<feature type="active site" evidence="7">
    <location>
        <position position="368"/>
    </location>
</feature>
<feature type="active site" evidence="7">
    <location>
        <position position="169"/>
    </location>
</feature>
<dbReference type="AlphaFoldDB" id="A0A7N0UDF6"/>
<organism evidence="11 12">
    <name type="scientific">Kalanchoe fedtschenkoi</name>
    <name type="common">Lavender scallops</name>
    <name type="synonym">South American air plant</name>
    <dbReference type="NCBI Taxonomy" id="63787"/>
    <lineage>
        <taxon>Eukaryota</taxon>
        <taxon>Viridiplantae</taxon>
        <taxon>Streptophyta</taxon>
        <taxon>Embryophyta</taxon>
        <taxon>Tracheophyta</taxon>
        <taxon>Spermatophyta</taxon>
        <taxon>Magnoliopsida</taxon>
        <taxon>eudicotyledons</taxon>
        <taxon>Gunneridae</taxon>
        <taxon>Pentapetalae</taxon>
        <taxon>Saxifragales</taxon>
        <taxon>Crassulaceae</taxon>
        <taxon>Kalanchoe</taxon>
    </lineage>
</organism>
<feature type="signal peptide" evidence="8">
    <location>
        <begin position="1"/>
        <end position="22"/>
    </location>
</feature>
<sequence length="475" mass="53907">MDLTWLLVLPPVVFVAVRLIKAVQRRRDQQCYLLSYKCFKAPQDRRVDAETCAKIILRNKNLGLEEFRFLLRAIVGSGIGEDTFAPKIVVDGHEESPSLDEAVAELDEIMFTTLDQLFKSSAGIGPKDIDILIVNVSSIATTPSLTARIINRYKMKDDVKVFNLTGMGCSASLVAIDLVKHLFKCYNNQVAVVVSTESMGPFWYCGKDRSMMLTNCLFRIGGCSMLLTNDRALRDRAMLKLRCTVRIHTGADDEAYNCCSWDKDEMGYDGFRLTKSLPRSGVKALIENFKLLLPKMLPLKELLRYIAVTYIRKKVNPKLVKGMKTKPDLKTGVDHFCIHPGGKAVIDEMEKNFELSEFDVEPARMTLHRFGNTSSSAIWYVLGYMEAKKRLKKGNKVLMIGLGSGFKCNTCVWEVARDLGDRNVWDECIDVYPRRVDVSPFLEKFGWITDQSIDMLSFKDVDDLRDRYARELGAY</sequence>
<evidence type="ECO:0000256" key="5">
    <source>
        <dbReference type="ARBA" id="ARBA00047375"/>
    </source>
</evidence>
<keyword evidence="4 6" id="KW-0012">Acyltransferase</keyword>
<keyword evidence="8" id="KW-0732">Signal</keyword>
<dbReference type="InterPro" id="IPR012392">
    <property type="entry name" value="3-ktacl-CoA_syn"/>
</dbReference>
<dbReference type="InterPro" id="IPR013747">
    <property type="entry name" value="ACP_syn_III_C"/>
</dbReference>
<feature type="domain" description="Beta-ketoacyl-[acyl-carrier-protein] synthase III C-terminal" evidence="10">
    <location>
        <begin position="333"/>
        <end position="414"/>
    </location>
</feature>
<keyword evidence="12" id="KW-1185">Reference proteome</keyword>
<dbReference type="OMA" id="VWEDCIS"/>
<protein>
    <recommendedName>
        <fullName evidence="6">3-ketoacyl-CoA synthase</fullName>
        <ecNumber evidence="6">2.3.1.-</ecNumber>
    </recommendedName>
</protein>
<dbReference type="Proteomes" id="UP000594263">
    <property type="component" value="Unplaced"/>
</dbReference>
<accession>A0A7N0UDF6</accession>
<evidence type="ECO:0000259" key="9">
    <source>
        <dbReference type="Pfam" id="PF08392"/>
    </source>
</evidence>
<comment type="catalytic activity">
    <reaction evidence="5">
        <text>a very-long-chain acyl-CoA + malonyl-CoA + H(+) = a very-long-chain 3-oxoacyl-CoA + CO2 + CoA</text>
        <dbReference type="Rhea" id="RHEA:32727"/>
        <dbReference type="ChEBI" id="CHEBI:15378"/>
        <dbReference type="ChEBI" id="CHEBI:16526"/>
        <dbReference type="ChEBI" id="CHEBI:57287"/>
        <dbReference type="ChEBI" id="CHEBI:57384"/>
        <dbReference type="ChEBI" id="CHEBI:90725"/>
        <dbReference type="ChEBI" id="CHEBI:90736"/>
        <dbReference type="EC" id="2.3.1.199"/>
    </reaction>
</comment>
<evidence type="ECO:0000256" key="3">
    <source>
        <dbReference type="ARBA" id="ARBA00022679"/>
    </source>
</evidence>
<reference evidence="11" key="1">
    <citation type="submission" date="2021-01" db="UniProtKB">
        <authorList>
            <consortium name="EnsemblPlants"/>
        </authorList>
    </citation>
    <scope>IDENTIFICATION</scope>
</reference>
<dbReference type="InterPro" id="IPR016039">
    <property type="entry name" value="Thiolase-like"/>
</dbReference>
<name>A0A7N0UDF6_KALFE</name>
<comment type="similarity">
    <text evidence="2 6">Belongs to the thiolase-like superfamily. Chalcone/stilbene synthases family.</text>
</comment>
<evidence type="ECO:0000256" key="8">
    <source>
        <dbReference type="SAM" id="SignalP"/>
    </source>
</evidence>
<keyword evidence="3 6" id="KW-0808">Transferase</keyword>
<dbReference type="GO" id="GO:0016020">
    <property type="term" value="C:membrane"/>
    <property type="evidence" value="ECO:0007669"/>
    <property type="project" value="InterPro"/>
</dbReference>
<dbReference type="Pfam" id="PF08392">
    <property type="entry name" value="FAE1_CUT1_RppA"/>
    <property type="match status" value="1"/>
</dbReference>
<dbReference type="GO" id="GO:0009922">
    <property type="term" value="F:fatty acid elongase activity"/>
    <property type="evidence" value="ECO:0007669"/>
    <property type="project" value="UniProtKB-EC"/>
</dbReference>